<proteinExistence type="predicted"/>
<comment type="caution">
    <text evidence="1">The sequence shown here is derived from an EMBL/GenBank/DDBJ whole genome shotgun (WGS) entry which is preliminary data.</text>
</comment>
<evidence type="ECO:0000313" key="2">
    <source>
        <dbReference type="Proteomes" id="UP000432715"/>
    </source>
</evidence>
<dbReference type="EMBL" id="WBZC01000002">
    <property type="protein sequence ID" value="KAB3539683.1"/>
    <property type="molecule type" value="Genomic_DNA"/>
</dbReference>
<reference evidence="1 2" key="1">
    <citation type="submission" date="2019-10" db="EMBL/GenBank/DDBJ databases">
        <title>Alkaliphilus serpentinus sp. nov. and Alkaliphilus pronyensis sp. nov., two novel anaerobic alkaliphilic species isolated from the serpentinized-hosted hydrothermal field of the Prony Bay (New Caledonia).</title>
        <authorList>
            <person name="Postec A."/>
        </authorList>
    </citation>
    <scope>NUCLEOTIDE SEQUENCE [LARGE SCALE GENOMIC DNA]</scope>
    <source>
        <strain evidence="1 2">LacV</strain>
    </source>
</reference>
<dbReference type="OrthoDB" id="1957715at2"/>
<sequence>MGVLFISDILKLKEEIETLKSKLRIYLETDVDLDQILELNYRIDDLIVKFYRLKKIEKEQLKRVDRVEISKKMA</sequence>
<evidence type="ECO:0000313" key="1">
    <source>
        <dbReference type="EMBL" id="KAB3539683.1"/>
    </source>
</evidence>
<accession>A0A6I0FNP6</accession>
<dbReference type="Proteomes" id="UP000432715">
    <property type="component" value="Unassembled WGS sequence"/>
</dbReference>
<dbReference type="RefSeq" id="WP_151859643.1">
    <property type="nucleotide sequence ID" value="NZ_WBZC01000002.1"/>
</dbReference>
<evidence type="ECO:0008006" key="3">
    <source>
        <dbReference type="Google" id="ProtNLM"/>
    </source>
</evidence>
<dbReference type="AlphaFoldDB" id="A0A6I0FNP6"/>
<protein>
    <recommendedName>
        <fullName evidence="3">Aspartyl-phosphate phosphatase Spo0E family protein</fullName>
    </recommendedName>
</protein>
<gene>
    <name evidence="1" type="ORF">F8154_00585</name>
</gene>
<name>A0A6I0FNP6_9FIRM</name>
<organism evidence="1 2">
    <name type="scientific">Alkaliphilus pronyensis</name>
    <dbReference type="NCBI Taxonomy" id="1482732"/>
    <lineage>
        <taxon>Bacteria</taxon>
        <taxon>Bacillati</taxon>
        <taxon>Bacillota</taxon>
        <taxon>Clostridia</taxon>
        <taxon>Peptostreptococcales</taxon>
        <taxon>Natronincolaceae</taxon>
        <taxon>Alkaliphilus</taxon>
    </lineage>
</organism>
<keyword evidence="2" id="KW-1185">Reference proteome</keyword>